<evidence type="ECO:0000256" key="6">
    <source>
        <dbReference type="ARBA" id="ARBA00023163"/>
    </source>
</evidence>
<evidence type="ECO:0000256" key="8">
    <source>
        <dbReference type="SAM" id="MobiDB-lite"/>
    </source>
</evidence>
<keyword evidence="7" id="KW-0539">Nucleus</keyword>
<sequence length="449" mass="44906">MATPGPGGLVGLLPMLKQEPSMTVPQPLSTPNSLLGGMNNLNGLSAGHPYSNPPSQGAQSQPHSRPPSVNSLPGGIMGGGAGMLSPSPIGASSGGLFHPGIGGIPVPLRQGMSPISPATPGGGGSMRVPTPQGSCPLPYPSPLGGAGSPNPMGSLGFRRGTPLLPPPPYDVAIASPANSVATPSSYHSKQFPLDGVDGAGGPGSNRGPMTPSSSTLGPSSVHPPLGSASGVGAANGGMHGTNGVAVTATGCRPPTVASIETNALLVNVLLYDTALNIFRDHNFNSCTLCVCNAGAKCVGNIRGADSGLYIALPGTNWMESVTASEPADTGSNQLPGGAAVRNKSGLLAHLGLGSGGSNSNSSSSNSSAFGVGSPAIGHDQRPVTINTDSLQNGYLDEDPIDCQCGFSAVVNRRMSHRAGLFYEDEMEITGMAEDPAVHKKSALFEFLNG</sequence>
<dbReference type="InterPro" id="IPR051139">
    <property type="entry name" value="Mediator_complx_sub13"/>
</dbReference>
<keyword evidence="5" id="KW-0805">Transcription regulation</keyword>
<proteinExistence type="inferred from homology"/>
<dbReference type="PANTHER" id="PTHR48249:SF3">
    <property type="entry name" value="MEDIATOR OF RNA POLYMERASE II TRANSCRIPTION SUBUNIT 13"/>
    <property type="match status" value="1"/>
</dbReference>
<dbReference type="GO" id="GO:0016592">
    <property type="term" value="C:mediator complex"/>
    <property type="evidence" value="ECO:0007669"/>
    <property type="project" value="TreeGrafter"/>
</dbReference>
<dbReference type="GO" id="GO:0045944">
    <property type="term" value="P:positive regulation of transcription by RNA polymerase II"/>
    <property type="evidence" value="ECO:0007669"/>
    <property type="project" value="TreeGrafter"/>
</dbReference>
<feature type="region of interest" description="Disordered" evidence="8">
    <location>
        <begin position="357"/>
        <end position="383"/>
    </location>
</feature>
<evidence type="ECO:0000256" key="3">
    <source>
        <dbReference type="ARBA" id="ARBA00019618"/>
    </source>
</evidence>
<feature type="region of interest" description="Disordered" evidence="8">
    <location>
        <begin position="21"/>
        <end position="84"/>
    </location>
</feature>
<feature type="compositionally biased region" description="Polar residues" evidence="8">
    <location>
        <begin position="21"/>
        <end position="31"/>
    </location>
</feature>
<feature type="region of interest" description="Disordered" evidence="8">
    <location>
        <begin position="183"/>
        <end position="234"/>
    </location>
</feature>
<dbReference type="GO" id="GO:0003713">
    <property type="term" value="F:transcription coactivator activity"/>
    <property type="evidence" value="ECO:0007669"/>
    <property type="project" value="TreeGrafter"/>
</dbReference>
<keyword evidence="4" id="KW-0678">Repressor</keyword>
<evidence type="ECO:0000256" key="7">
    <source>
        <dbReference type="ARBA" id="ARBA00023242"/>
    </source>
</evidence>
<evidence type="ECO:0000256" key="1">
    <source>
        <dbReference type="ARBA" id="ARBA00004123"/>
    </source>
</evidence>
<accession>A0A182JFD4</accession>
<name>A0A182JFD4_ANOAO</name>
<protein>
    <recommendedName>
        <fullName evidence="3">Mediator of RNA polymerase II transcription subunit 13</fullName>
    </recommendedName>
</protein>
<dbReference type="STRING" id="41427.A0A182JFD4"/>
<dbReference type="AlphaFoldDB" id="A0A182JFD4"/>
<evidence type="ECO:0000256" key="5">
    <source>
        <dbReference type="ARBA" id="ARBA00023015"/>
    </source>
</evidence>
<feature type="compositionally biased region" description="Low complexity" evidence="8">
    <location>
        <begin position="32"/>
        <end position="47"/>
    </location>
</feature>
<keyword evidence="6" id="KW-0804">Transcription</keyword>
<reference evidence="9" key="1">
    <citation type="submission" date="2022-08" db="UniProtKB">
        <authorList>
            <consortium name="EnsemblMetazoa"/>
        </authorList>
    </citation>
    <scope>IDENTIFICATION</scope>
    <source>
        <strain evidence="9">EBRO</strain>
    </source>
</reference>
<evidence type="ECO:0000256" key="4">
    <source>
        <dbReference type="ARBA" id="ARBA00022491"/>
    </source>
</evidence>
<comment type="subcellular location">
    <subcellularLocation>
        <location evidence="1">Nucleus</location>
    </subcellularLocation>
</comment>
<organism evidence="9">
    <name type="scientific">Anopheles atroparvus</name>
    <name type="common">European mosquito</name>
    <dbReference type="NCBI Taxonomy" id="41427"/>
    <lineage>
        <taxon>Eukaryota</taxon>
        <taxon>Metazoa</taxon>
        <taxon>Ecdysozoa</taxon>
        <taxon>Arthropoda</taxon>
        <taxon>Hexapoda</taxon>
        <taxon>Insecta</taxon>
        <taxon>Pterygota</taxon>
        <taxon>Neoptera</taxon>
        <taxon>Endopterygota</taxon>
        <taxon>Diptera</taxon>
        <taxon>Nematocera</taxon>
        <taxon>Culicoidea</taxon>
        <taxon>Culicidae</taxon>
        <taxon>Anophelinae</taxon>
        <taxon>Anopheles</taxon>
    </lineage>
</organism>
<dbReference type="VEuPathDB" id="VectorBase:AATE017041"/>
<feature type="compositionally biased region" description="Polar residues" evidence="8">
    <location>
        <begin position="53"/>
        <end position="71"/>
    </location>
</feature>
<dbReference type="EMBL" id="AXCP01009750">
    <property type="status" value="NOT_ANNOTATED_CDS"/>
    <property type="molecule type" value="Genomic_DNA"/>
</dbReference>
<comment type="similarity">
    <text evidence="2">Belongs to the Mediator complex subunit 13 family.</text>
</comment>
<evidence type="ECO:0000313" key="9">
    <source>
        <dbReference type="EnsemblMetazoa" id="AATE017041-PA.1"/>
    </source>
</evidence>
<evidence type="ECO:0000256" key="2">
    <source>
        <dbReference type="ARBA" id="ARBA00009354"/>
    </source>
</evidence>
<dbReference type="PANTHER" id="PTHR48249">
    <property type="entry name" value="MEDIATOR OF RNA POLYMERASE II TRANSCRIPTION SUBUNIT 13"/>
    <property type="match status" value="1"/>
</dbReference>
<dbReference type="EnsemblMetazoa" id="AATE017041-RA">
    <property type="protein sequence ID" value="AATE017041-PA.1"/>
    <property type="gene ID" value="AATE017041"/>
</dbReference>
<feature type="compositionally biased region" description="Low complexity" evidence="8">
    <location>
        <begin position="357"/>
        <end position="373"/>
    </location>
</feature>